<sequence>MAPYIQVLTTTDSEDDAVRLGHLITEARLAACVQIVGPIRSLYWWDGKLQDEREWQLLIKATSEILPTLKDLIKANHSYDVPEIIATDIVGGNEDYLDWISEETKQADAS</sequence>
<dbReference type="PANTHER" id="PTHR23419">
    <property type="entry name" value="DIVALENT CATION TOLERANCE CUTA-RELATED"/>
    <property type="match status" value="1"/>
</dbReference>
<dbReference type="Pfam" id="PF03091">
    <property type="entry name" value="CutA1"/>
    <property type="match status" value="1"/>
</dbReference>
<reference evidence="3" key="1">
    <citation type="journal article" date="2019" name="Int. J. Syst. Evol. Microbiol.">
        <title>The Global Catalogue of Microorganisms (GCM) 10K type strain sequencing project: providing services to taxonomists for standard genome sequencing and annotation.</title>
        <authorList>
            <consortium name="The Broad Institute Genomics Platform"/>
            <consortium name="The Broad Institute Genome Sequencing Center for Infectious Disease"/>
            <person name="Wu L."/>
            <person name="Ma J."/>
        </authorList>
    </citation>
    <scope>NUCLEOTIDE SEQUENCE [LARGE SCALE GENOMIC DNA]</scope>
    <source>
        <strain evidence="3">JCM 31696</strain>
    </source>
</reference>
<comment type="caution">
    <text evidence="2">The sequence shown here is derived from an EMBL/GenBank/DDBJ whole genome shotgun (WGS) entry which is preliminary data.</text>
</comment>
<dbReference type="InterPro" id="IPR004323">
    <property type="entry name" value="Ion_tolerance_CutA"/>
</dbReference>
<dbReference type="EMBL" id="JBHTIR010000279">
    <property type="protein sequence ID" value="MFD0851223.1"/>
    <property type="molecule type" value="Genomic_DNA"/>
</dbReference>
<dbReference type="InterPro" id="IPR015867">
    <property type="entry name" value="N-reg_PII/ATP_PRibTrfase_C"/>
</dbReference>
<protein>
    <submittedName>
        <fullName evidence="2">Divalent-cation tolerance protein CutA</fullName>
    </submittedName>
</protein>
<keyword evidence="3" id="KW-1185">Reference proteome</keyword>
<dbReference type="InterPro" id="IPR011322">
    <property type="entry name" value="N-reg_PII-like_a/b"/>
</dbReference>
<gene>
    <name evidence="2" type="primary">cutA</name>
    <name evidence="2" type="ORF">ACFQ07_03285</name>
</gene>
<evidence type="ECO:0000313" key="2">
    <source>
        <dbReference type="EMBL" id="MFD0851223.1"/>
    </source>
</evidence>
<proteinExistence type="inferred from homology"/>
<comment type="similarity">
    <text evidence="1">Belongs to the CutA family.</text>
</comment>
<evidence type="ECO:0000256" key="1">
    <source>
        <dbReference type="ARBA" id="ARBA00010169"/>
    </source>
</evidence>
<organism evidence="2 3">
    <name type="scientific">Actinomadura adrarensis</name>
    <dbReference type="NCBI Taxonomy" id="1819600"/>
    <lineage>
        <taxon>Bacteria</taxon>
        <taxon>Bacillati</taxon>
        <taxon>Actinomycetota</taxon>
        <taxon>Actinomycetes</taxon>
        <taxon>Streptosporangiales</taxon>
        <taxon>Thermomonosporaceae</taxon>
        <taxon>Actinomadura</taxon>
    </lineage>
</organism>
<dbReference type="Gene3D" id="3.30.70.120">
    <property type="match status" value="1"/>
</dbReference>
<accession>A0ABW3CC31</accession>
<dbReference type="Proteomes" id="UP001597083">
    <property type="component" value="Unassembled WGS sequence"/>
</dbReference>
<evidence type="ECO:0000313" key="3">
    <source>
        <dbReference type="Proteomes" id="UP001597083"/>
    </source>
</evidence>
<dbReference type="SUPFAM" id="SSF54913">
    <property type="entry name" value="GlnB-like"/>
    <property type="match status" value="1"/>
</dbReference>
<name>A0ABW3CC31_9ACTN</name>
<dbReference type="PANTHER" id="PTHR23419:SF8">
    <property type="entry name" value="FI09726P"/>
    <property type="match status" value="1"/>
</dbReference>